<gene>
    <name evidence="2" type="ORF">M011DRAFT_412259</name>
</gene>
<dbReference type="SUPFAM" id="SSF48264">
    <property type="entry name" value="Cytochrome P450"/>
    <property type="match status" value="1"/>
</dbReference>
<dbReference type="GO" id="GO:0020037">
    <property type="term" value="F:heme binding"/>
    <property type="evidence" value="ECO:0007669"/>
    <property type="project" value="InterPro"/>
</dbReference>
<comment type="cofactor">
    <cofactor evidence="1">
        <name>heme</name>
        <dbReference type="ChEBI" id="CHEBI:30413"/>
    </cofactor>
</comment>
<dbReference type="GO" id="GO:0005506">
    <property type="term" value="F:iron ion binding"/>
    <property type="evidence" value="ECO:0007669"/>
    <property type="project" value="InterPro"/>
</dbReference>
<dbReference type="Pfam" id="PF00067">
    <property type="entry name" value="p450"/>
    <property type="match status" value="1"/>
</dbReference>
<dbReference type="PRINTS" id="PR00385">
    <property type="entry name" value="P450"/>
</dbReference>
<dbReference type="Proteomes" id="UP000799440">
    <property type="component" value="Unassembled WGS sequence"/>
</dbReference>
<dbReference type="InterPro" id="IPR001128">
    <property type="entry name" value="Cyt_P450"/>
</dbReference>
<dbReference type="InterPro" id="IPR050121">
    <property type="entry name" value="Cytochrome_P450_monoxygenase"/>
</dbReference>
<evidence type="ECO:0000313" key="3">
    <source>
        <dbReference type="Proteomes" id="UP000799440"/>
    </source>
</evidence>
<dbReference type="InterPro" id="IPR036396">
    <property type="entry name" value="Cyt_P450_sf"/>
</dbReference>
<organism evidence="2 3">
    <name type="scientific">Sporormia fimetaria CBS 119925</name>
    <dbReference type="NCBI Taxonomy" id="1340428"/>
    <lineage>
        <taxon>Eukaryota</taxon>
        <taxon>Fungi</taxon>
        <taxon>Dikarya</taxon>
        <taxon>Ascomycota</taxon>
        <taxon>Pezizomycotina</taxon>
        <taxon>Dothideomycetes</taxon>
        <taxon>Pleosporomycetidae</taxon>
        <taxon>Pleosporales</taxon>
        <taxon>Sporormiaceae</taxon>
        <taxon>Sporormia</taxon>
    </lineage>
</organism>
<reference evidence="2" key="1">
    <citation type="journal article" date="2020" name="Stud. Mycol.">
        <title>101 Dothideomycetes genomes: a test case for predicting lifestyles and emergence of pathogens.</title>
        <authorList>
            <person name="Haridas S."/>
            <person name="Albert R."/>
            <person name="Binder M."/>
            <person name="Bloem J."/>
            <person name="Labutti K."/>
            <person name="Salamov A."/>
            <person name="Andreopoulos B."/>
            <person name="Baker S."/>
            <person name="Barry K."/>
            <person name="Bills G."/>
            <person name="Bluhm B."/>
            <person name="Cannon C."/>
            <person name="Castanera R."/>
            <person name="Culley D."/>
            <person name="Daum C."/>
            <person name="Ezra D."/>
            <person name="Gonzalez J."/>
            <person name="Henrissat B."/>
            <person name="Kuo A."/>
            <person name="Liang C."/>
            <person name="Lipzen A."/>
            <person name="Lutzoni F."/>
            <person name="Magnuson J."/>
            <person name="Mondo S."/>
            <person name="Nolan M."/>
            <person name="Ohm R."/>
            <person name="Pangilinan J."/>
            <person name="Park H.-J."/>
            <person name="Ramirez L."/>
            <person name="Alfaro M."/>
            <person name="Sun H."/>
            <person name="Tritt A."/>
            <person name="Yoshinaga Y."/>
            <person name="Zwiers L.-H."/>
            <person name="Turgeon B."/>
            <person name="Goodwin S."/>
            <person name="Spatafora J."/>
            <person name="Crous P."/>
            <person name="Grigoriev I."/>
        </authorList>
    </citation>
    <scope>NUCLEOTIDE SEQUENCE</scope>
    <source>
        <strain evidence="2">CBS 119925</strain>
    </source>
</reference>
<dbReference type="EMBL" id="MU006606">
    <property type="protein sequence ID" value="KAF2742643.1"/>
    <property type="molecule type" value="Genomic_DNA"/>
</dbReference>
<dbReference type="Gene3D" id="1.10.630.10">
    <property type="entry name" value="Cytochrome P450"/>
    <property type="match status" value="1"/>
</dbReference>
<protein>
    <submittedName>
        <fullName evidence="2">Cytochrome P450</fullName>
    </submittedName>
</protein>
<accession>A0A6A6UY38</accession>
<keyword evidence="1" id="KW-0408">Iron</keyword>
<dbReference type="InterPro" id="IPR002401">
    <property type="entry name" value="Cyt_P450_E_grp-I"/>
</dbReference>
<name>A0A6A6UY38_9PLEO</name>
<evidence type="ECO:0000313" key="2">
    <source>
        <dbReference type="EMBL" id="KAF2742643.1"/>
    </source>
</evidence>
<keyword evidence="1" id="KW-0349">Heme</keyword>
<feature type="binding site" description="axial binding residue" evidence="1">
    <location>
        <position position="431"/>
    </location>
    <ligand>
        <name>heme</name>
        <dbReference type="ChEBI" id="CHEBI:30413"/>
    </ligand>
    <ligandPart>
        <name>Fe</name>
        <dbReference type="ChEBI" id="CHEBI:18248"/>
    </ligandPart>
</feature>
<keyword evidence="3" id="KW-1185">Reference proteome</keyword>
<dbReference type="PANTHER" id="PTHR24305">
    <property type="entry name" value="CYTOCHROME P450"/>
    <property type="match status" value="1"/>
</dbReference>
<proteinExistence type="predicted"/>
<dbReference type="CDD" id="cd11051">
    <property type="entry name" value="CYP59-like"/>
    <property type="match status" value="1"/>
</dbReference>
<dbReference type="PRINTS" id="PR00463">
    <property type="entry name" value="EP450I"/>
</dbReference>
<dbReference type="AlphaFoldDB" id="A0A6A6UY38"/>
<keyword evidence="1" id="KW-0479">Metal-binding</keyword>
<dbReference type="OrthoDB" id="10029320at2759"/>
<sequence>MPKYHPVLGHLLVLKEYIQGLPKDTTMHVVMRRISEKFQDGVFYLNLWPFNPTIMVISDSFLGSQVEAAYLDKPEQISSTLEIINGGPSLQTMRGSTWKRWRTLFNPGFASGYMTGLVPAIAEEVEVFCNLLAKRANRGDVFQLEEHTLRLTFDIIGRVTLDARLRYQTQGSALADCLRRQVYWSTFGTTFNPFRRYLSPRPLVQMYNSFRMNQYLDTEIDKRFDELALSRRTKEAQSPSRSIISLVMDSYLGEMGHNDELSKSDFKRLAKPHLRMFLYAGHDTTSSTLLYCFHLLSQHPEILAKVRAEHEEILGSDSSSARLREIITNDPSLLNKLPYTLAVIKEVLRLFPPAGLMRQGRPDITLSGSDGQRYPTAGCYIWVLSLAMHHNPKVFERPEDFLPERWLVGSDDPLHPKKGSWRPFEWGQRNCIGQTLAVLELKIVLAMTLRTFNIRPAYEEWDHMHPPKGVKTVDGNRVYQAERGGGGARPADGFPVKVMLRKYLH</sequence>
<evidence type="ECO:0000256" key="1">
    <source>
        <dbReference type="PIRSR" id="PIRSR602401-1"/>
    </source>
</evidence>
<dbReference type="PANTHER" id="PTHR24305:SF222">
    <property type="entry name" value="CYTOCHROME P450 MONOOXYGENASE STCS"/>
    <property type="match status" value="1"/>
</dbReference>
<dbReference type="GO" id="GO:0004497">
    <property type="term" value="F:monooxygenase activity"/>
    <property type="evidence" value="ECO:0007669"/>
    <property type="project" value="InterPro"/>
</dbReference>
<dbReference type="GO" id="GO:0016705">
    <property type="term" value="F:oxidoreductase activity, acting on paired donors, with incorporation or reduction of molecular oxygen"/>
    <property type="evidence" value="ECO:0007669"/>
    <property type="project" value="InterPro"/>
</dbReference>